<dbReference type="SUPFAM" id="SSF52954">
    <property type="entry name" value="Class II aaRS ABD-related"/>
    <property type="match status" value="1"/>
</dbReference>
<keyword evidence="9 11" id="KW-0030">Aminoacyl-tRNA synthetase</keyword>
<dbReference type="RefSeq" id="WP_109720545.1">
    <property type="nucleotide sequence ID" value="NZ_QEQK01000009.1"/>
</dbReference>
<reference evidence="14 15" key="1">
    <citation type="submission" date="2018-05" db="EMBL/GenBank/DDBJ databases">
        <title>Abyssibacter profundi OUC007T gen. nov., sp. nov, a marine bacterium isolated from seawater of the Mariana Trench.</title>
        <authorList>
            <person name="Zhou S."/>
        </authorList>
    </citation>
    <scope>NUCLEOTIDE SEQUENCE [LARGE SCALE GENOMIC DNA]</scope>
    <source>
        <strain evidence="14 15">OUC007</strain>
    </source>
</reference>
<gene>
    <name evidence="11" type="primary">hisS</name>
    <name evidence="14" type="ORF">DEH80_10975</name>
</gene>
<accession>A0A363UJM2</accession>
<dbReference type="PANTHER" id="PTHR43707:SF1">
    <property type="entry name" value="HISTIDINE--TRNA LIGASE, MITOCHONDRIAL-RELATED"/>
    <property type="match status" value="1"/>
</dbReference>
<evidence type="ECO:0000256" key="12">
    <source>
        <dbReference type="PIRSR" id="PIRSR001549-1"/>
    </source>
</evidence>
<comment type="subcellular location">
    <subcellularLocation>
        <location evidence="1 11">Cytoplasm</location>
    </subcellularLocation>
</comment>
<dbReference type="InterPro" id="IPR041715">
    <property type="entry name" value="HisRS-like_core"/>
</dbReference>
<dbReference type="Gene3D" id="3.40.50.800">
    <property type="entry name" value="Anticodon-binding domain"/>
    <property type="match status" value="1"/>
</dbReference>
<dbReference type="PANTHER" id="PTHR43707">
    <property type="entry name" value="HISTIDYL-TRNA SYNTHETASE"/>
    <property type="match status" value="1"/>
</dbReference>
<evidence type="ECO:0000256" key="4">
    <source>
        <dbReference type="ARBA" id="ARBA00022490"/>
    </source>
</evidence>
<comment type="caution">
    <text evidence="14">The sequence shown here is derived from an EMBL/GenBank/DDBJ whole genome shotgun (WGS) entry which is preliminary data.</text>
</comment>
<keyword evidence="5 11" id="KW-0436">Ligase</keyword>
<evidence type="ECO:0000313" key="14">
    <source>
        <dbReference type="EMBL" id="PWN55621.1"/>
    </source>
</evidence>
<dbReference type="HAMAP" id="MF_00127">
    <property type="entry name" value="His_tRNA_synth"/>
    <property type="match status" value="1"/>
</dbReference>
<evidence type="ECO:0000256" key="2">
    <source>
        <dbReference type="ARBA" id="ARBA00008226"/>
    </source>
</evidence>
<evidence type="ECO:0000256" key="10">
    <source>
        <dbReference type="ARBA" id="ARBA00047639"/>
    </source>
</evidence>
<dbReference type="Proteomes" id="UP000251800">
    <property type="component" value="Unassembled WGS sequence"/>
</dbReference>
<dbReference type="InterPro" id="IPR004516">
    <property type="entry name" value="HisRS/HisZ"/>
</dbReference>
<dbReference type="PIRSF" id="PIRSF001549">
    <property type="entry name" value="His-tRNA_synth"/>
    <property type="match status" value="1"/>
</dbReference>
<dbReference type="GO" id="GO:0005524">
    <property type="term" value="F:ATP binding"/>
    <property type="evidence" value="ECO:0007669"/>
    <property type="project" value="UniProtKB-UniRule"/>
</dbReference>
<dbReference type="EC" id="6.1.1.21" evidence="11"/>
<feature type="binding site" evidence="12">
    <location>
        <position position="258"/>
    </location>
    <ligand>
        <name>L-histidine</name>
        <dbReference type="ChEBI" id="CHEBI:57595"/>
    </ligand>
</feature>
<dbReference type="PROSITE" id="PS50862">
    <property type="entry name" value="AA_TRNA_LIGASE_II"/>
    <property type="match status" value="1"/>
</dbReference>
<dbReference type="InterPro" id="IPR045864">
    <property type="entry name" value="aa-tRNA-synth_II/BPL/LPL"/>
</dbReference>
<dbReference type="SUPFAM" id="SSF55681">
    <property type="entry name" value="Class II aaRS and biotin synthetases"/>
    <property type="match status" value="1"/>
</dbReference>
<dbReference type="InterPro" id="IPR006195">
    <property type="entry name" value="aa-tRNA-synth_II"/>
</dbReference>
<comment type="similarity">
    <text evidence="2 11">Belongs to the class-II aminoacyl-tRNA synthetase family.</text>
</comment>
<keyword evidence="6 11" id="KW-0547">Nucleotide-binding</keyword>
<evidence type="ECO:0000256" key="11">
    <source>
        <dbReference type="HAMAP-Rule" id="MF_00127"/>
    </source>
</evidence>
<dbReference type="GO" id="GO:0006427">
    <property type="term" value="P:histidyl-tRNA aminoacylation"/>
    <property type="evidence" value="ECO:0007669"/>
    <property type="project" value="UniProtKB-UniRule"/>
</dbReference>
<evidence type="ECO:0000256" key="7">
    <source>
        <dbReference type="ARBA" id="ARBA00022840"/>
    </source>
</evidence>
<evidence type="ECO:0000256" key="9">
    <source>
        <dbReference type="ARBA" id="ARBA00023146"/>
    </source>
</evidence>
<keyword evidence="15" id="KW-1185">Reference proteome</keyword>
<feature type="binding site" evidence="12">
    <location>
        <position position="130"/>
    </location>
    <ligand>
        <name>L-histidine</name>
        <dbReference type="ChEBI" id="CHEBI:57595"/>
    </ligand>
</feature>
<dbReference type="AlphaFoldDB" id="A0A363UJM2"/>
<sequence length="427" mass="46313">MVSIQAIRGMPDVLPDACNLRAQLLRAASEIIESYGFREISLPLLEKTELFARSIGEVTDIVEKEMYTFDDRNGESMTLRPEATAGVVRAVVQHSLAHGGAQKLWLAGPMFRYERPQKGRYRQFNQINVEAFGLAGPDIDVELIAIGARLWKRLGVSHALTLELNSLGDGEGRQRHRAALVEYLRGHADVLDADATRRLESNPLRVLDSKNPDMQAMLAGAPQLPDFWDAESREHFETLTARLDALGIAWTLNPRLVRGLDYYSRTVFEWTTTELGAQNAVCSGGRYDGLVEQIGGKPTPAVGFAIGVERLVALMEAAGAAPEPVADVFLAALGGAAEAQAPVLAEQLRDALPGLRLLVNAGGGSFKAQLKRADRSGAQFALVLGDAEVESGTVQVKPLRVREDQQAVAQAALADFIRKQWSAAPAS</sequence>
<protein>
    <recommendedName>
        <fullName evidence="11">Histidine--tRNA ligase</fullName>
        <ecNumber evidence="11">6.1.1.21</ecNumber>
    </recommendedName>
    <alternativeName>
        <fullName evidence="11">Histidyl-tRNA synthetase</fullName>
        <shortName evidence="11">HisRS</shortName>
    </alternativeName>
</protein>
<dbReference type="InterPro" id="IPR015807">
    <property type="entry name" value="His-tRNA-ligase"/>
</dbReference>
<proteinExistence type="inferred from homology"/>
<dbReference type="CDD" id="cd00773">
    <property type="entry name" value="HisRS-like_core"/>
    <property type="match status" value="1"/>
</dbReference>
<dbReference type="Gene3D" id="3.30.930.10">
    <property type="entry name" value="Bira Bifunctional Protein, Domain 2"/>
    <property type="match status" value="1"/>
</dbReference>
<name>A0A363UJM2_9GAMM</name>
<evidence type="ECO:0000256" key="6">
    <source>
        <dbReference type="ARBA" id="ARBA00022741"/>
    </source>
</evidence>
<evidence type="ECO:0000256" key="3">
    <source>
        <dbReference type="ARBA" id="ARBA00011738"/>
    </source>
</evidence>
<organism evidence="14 15">
    <name type="scientific">Abyssibacter profundi</name>
    <dbReference type="NCBI Taxonomy" id="2182787"/>
    <lineage>
        <taxon>Bacteria</taxon>
        <taxon>Pseudomonadati</taxon>
        <taxon>Pseudomonadota</taxon>
        <taxon>Gammaproteobacteria</taxon>
        <taxon>Chromatiales</taxon>
        <taxon>Oceanococcaceae</taxon>
        <taxon>Abyssibacter</taxon>
    </lineage>
</organism>
<evidence type="ECO:0000256" key="8">
    <source>
        <dbReference type="ARBA" id="ARBA00022917"/>
    </source>
</evidence>
<dbReference type="Pfam" id="PF03129">
    <property type="entry name" value="HGTP_anticodon"/>
    <property type="match status" value="1"/>
</dbReference>
<evidence type="ECO:0000256" key="1">
    <source>
        <dbReference type="ARBA" id="ARBA00004496"/>
    </source>
</evidence>
<dbReference type="NCBIfam" id="TIGR00442">
    <property type="entry name" value="hisS"/>
    <property type="match status" value="1"/>
</dbReference>
<evidence type="ECO:0000313" key="15">
    <source>
        <dbReference type="Proteomes" id="UP000251800"/>
    </source>
</evidence>
<dbReference type="FunFam" id="3.30.930.10:FF:000005">
    <property type="entry name" value="Histidine--tRNA ligase"/>
    <property type="match status" value="1"/>
</dbReference>
<feature type="binding site" evidence="12">
    <location>
        <position position="126"/>
    </location>
    <ligand>
        <name>L-histidine</name>
        <dbReference type="ChEBI" id="CHEBI:57595"/>
    </ligand>
</feature>
<dbReference type="Pfam" id="PF13393">
    <property type="entry name" value="tRNA-synt_His"/>
    <property type="match status" value="1"/>
</dbReference>
<feature type="domain" description="Aminoacyl-transfer RNA synthetases class-II family profile" evidence="13">
    <location>
        <begin position="1"/>
        <end position="324"/>
    </location>
</feature>
<keyword evidence="8 11" id="KW-0648">Protein biosynthesis</keyword>
<comment type="catalytic activity">
    <reaction evidence="10 11">
        <text>tRNA(His) + L-histidine + ATP = L-histidyl-tRNA(His) + AMP + diphosphate + H(+)</text>
        <dbReference type="Rhea" id="RHEA:17313"/>
        <dbReference type="Rhea" id="RHEA-COMP:9665"/>
        <dbReference type="Rhea" id="RHEA-COMP:9689"/>
        <dbReference type="ChEBI" id="CHEBI:15378"/>
        <dbReference type="ChEBI" id="CHEBI:30616"/>
        <dbReference type="ChEBI" id="CHEBI:33019"/>
        <dbReference type="ChEBI" id="CHEBI:57595"/>
        <dbReference type="ChEBI" id="CHEBI:78442"/>
        <dbReference type="ChEBI" id="CHEBI:78527"/>
        <dbReference type="ChEBI" id="CHEBI:456215"/>
        <dbReference type="EC" id="6.1.1.21"/>
    </reaction>
</comment>
<evidence type="ECO:0000259" key="13">
    <source>
        <dbReference type="PROSITE" id="PS50862"/>
    </source>
</evidence>
<dbReference type="OrthoDB" id="9800814at2"/>
<feature type="binding site" evidence="12">
    <location>
        <begin position="82"/>
        <end position="84"/>
    </location>
    <ligand>
        <name>L-histidine</name>
        <dbReference type="ChEBI" id="CHEBI:57595"/>
    </ligand>
</feature>
<dbReference type="GO" id="GO:0004821">
    <property type="term" value="F:histidine-tRNA ligase activity"/>
    <property type="evidence" value="ECO:0007669"/>
    <property type="project" value="UniProtKB-UniRule"/>
</dbReference>
<feature type="binding site" evidence="12">
    <location>
        <begin position="262"/>
        <end position="263"/>
    </location>
    <ligand>
        <name>L-histidine</name>
        <dbReference type="ChEBI" id="CHEBI:57595"/>
    </ligand>
</feature>
<dbReference type="EMBL" id="QEQK01000009">
    <property type="protein sequence ID" value="PWN55621.1"/>
    <property type="molecule type" value="Genomic_DNA"/>
</dbReference>
<dbReference type="InterPro" id="IPR004154">
    <property type="entry name" value="Anticodon-bd"/>
</dbReference>
<dbReference type="InterPro" id="IPR036621">
    <property type="entry name" value="Anticodon-bd_dom_sf"/>
</dbReference>
<keyword evidence="4 11" id="KW-0963">Cytoplasm</keyword>
<comment type="subunit">
    <text evidence="3 11">Homodimer.</text>
</comment>
<feature type="binding site" evidence="12">
    <location>
        <position position="112"/>
    </location>
    <ligand>
        <name>L-histidine</name>
        <dbReference type="ChEBI" id="CHEBI:57595"/>
    </ligand>
</feature>
<evidence type="ECO:0000256" key="5">
    <source>
        <dbReference type="ARBA" id="ARBA00022598"/>
    </source>
</evidence>
<dbReference type="GO" id="GO:0005737">
    <property type="term" value="C:cytoplasm"/>
    <property type="evidence" value="ECO:0007669"/>
    <property type="project" value="UniProtKB-SubCell"/>
</dbReference>
<keyword evidence="7 11" id="KW-0067">ATP-binding</keyword>